<dbReference type="RefSeq" id="WP_179720767.1">
    <property type="nucleotide sequence ID" value="NZ_JACBZT010000001.1"/>
</dbReference>
<evidence type="ECO:0000256" key="1">
    <source>
        <dbReference type="SAM" id="MobiDB-lite"/>
    </source>
</evidence>
<reference evidence="2 3" key="1">
    <citation type="submission" date="2020-07" db="EMBL/GenBank/DDBJ databases">
        <title>Sequencing the genomes of 1000 actinobacteria strains.</title>
        <authorList>
            <person name="Klenk H.-P."/>
        </authorList>
    </citation>
    <scope>NUCLEOTIDE SEQUENCE [LARGE SCALE GENOMIC DNA]</scope>
    <source>
        <strain evidence="2 3">DSM 104001</strain>
    </source>
</reference>
<feature type="region of interest" description="Disordered" evidence="1">
    <location>
        <begin position="1"/>
        <end position="59"/>
    </location>
</feature>
<evidence type="ECO:0000313" key="2">
    <source>
        <dbReference type="EMBL" id="NYJ08297.1"/>
    </source>
</evidence>
<feature type="compositionally biased region" description="Pro residues" evidence="1">
    <location>
        <begin position="36"/>
        <end position="56"/>
    </location>
</feature>
<comment type="caution">
    <text evidence="2">The sequence shown here is derived from an EMBL/GenBank/DDBJ whole genome shotgun (WGS) entry which is preliminary data.</text>
</comment>
<dbReference type="EMBL" id="JACBZT010000001">
    <property type="protein sequence ID" value="NYJ08297.1"/>
    <property type="molecule type" value="Genomic_DNA"/>
</dbReference>
<evidence type="ECO:0000313" key="3">
    <source>
        <dbReference type="Proteomes" id="UP000541969"/>
    </source>
</evidence>
<sequence>MIDSDAPQDDGPQAPPVPSFDSLRDPRRRSPLDLLVPPPPPAPAPEPAPVAPPRPPDYGDLLRLAVHLARWTAGIPVRGLRRLLGG</sequence>
<proteinExistence type="predicted"/>
<feature type="compositionally biased region" description="Low complexity" evidence="1">
    <location>
        <begin position="1"/>
        <end position="12"/>
    </location>
</feature>
<dbReference type="Proteomes" id="UP000541969">
    <property type="component" value="Unassembled WGS sequence"/>
</dbReference>
<accession>A0A853CL49</accession>
<keyword evidence="3" id="KW-1185">Reference proteome</keyword>
<gene>
    <name evidence="2" type="ORF">GGQ55_004575</name>
</gene>
<organism evidence="2 3">
    <name type="scientific">Petropleomorpha daqingensis</name>
    <dbReference type="NCBI Taxonomy" id="2026353"/>
    <lineage>
        <taxon>Bacteria</taxon>
        <taxon>Bacillati</taxon>
        <taxon>Actinomycetota</taxon>
        <taxon>Actinomycetes</taxon>
        <taxon>Geodermatophilales</taxon>
        <taxon>Geodermatophilaceae</taxon>
        <taxon>Petropleomorpha</taxon>
    </lineage>
</organism>
<name>A0A853CL49_9ACTN</name>
<protein>
    <submittedName>
        <fullName evidence="2">Uncharacterized protein</fullName>
    </submittedName>
</protein>
<feature type="compositionally biased region" description="Basic and acidic residues" evidence="1">
    <location>
        <begin position="22"/>
        <end position="31"/>
    </location>
</feature>
<dbReference type="AlphaFoldDB" id="A0A853CL49"/>